<feature type="transmembrane region" description="Helical" evidence="2">
    <location>
        <begin position="9"/>
        <end position="29"/>
    </location>
</feature>
<comment type="caution">
    <text evidence="3">The sequence shown here is derived from an EMBL/GenBank/DDBJ whole genome shotgun (WGS) entry which is preliminary data.</text>
</comment>
<dbReference type="PROSITE" id="PS51257">
    <property type="entry name" value="PROKAR_LIPOPROTEIN"/>
    <property type="match status" value="1"/>
</dbReference>
<reference evidence="3 4" key="1">
    <citation type="submission" date="2019-02" db="EMBL/GenBank/DDBJ databases">
        <title>Deep-cultivation of Planctomycetes and their phenomic and genomic characterization uncovers novel biology.</title>
        <authorList>
            <person name="Wiegand S."/>
            <person name="Jogler M."/>
            <person name="Boedeker C."/>
            <person name="Pinto D."/>
            <person name="Vollmers J."/>
            <person name="Rivas-Marin E."/>
            <person name="Kohn T."/>
            <person name="Peeters S.H."/>
            <person name="Heuer A."/>
            <person name="Rast P."/>
            <person name="Oberbeckmann S."/>
            <person name="Bunk B."/>
            <person name="Jeske O."/>
            <person name="Meyerdierks A."/>
            <person name="Storesund J.E."/>
            <person name="Kallscheuer N."/>
            <person name="Luecker S."/>
            <person name="Lage O.M."/>
            <person name="Pohl T."/>
            <person name="Merkel B.J."/>
            <person name="Hornburger P."/>
            <person name="Mueller R.-W."/>
            <person name="Bruemmer F."/>
            <person name="Labrenz M."/>
            <person name="Spormann A.M."/>
            <person name="Op Den Camp H."/>
            <person name="Overmann J."/>
            <person name="Amann R."/>
            <person name="Jetten M.S.M."/>
            <person name="Mascher T."/>
            <person name="Medema M.H."/>
            <person name="Devos D.P."/>
            <person name="Kaster A.-K."/>
            <person name="Ovreas L."/>
            <person name="Rohde M."/>
            <person name="Galperin M.Y."/>
            <person name="Jogler C."/>
        </authorList>
    </citation>
    <scope>NUCLEOTIDE SEQUENCE [LARGE SCALE GENOMIC DNA]</scope>
    <source>
        <strain evidence="3 4">Enr8</strain>
    </source>
</reference>
<dbReference type="RefSeq" id="WP_146434180.1">
    <property type="nucleotide sequence ID" value="NZ_SJPF01000004.1"/>
</dbReference>
<dbReference type="InterPro" id="IPR036388">
    <property type="entry name" value="WH-like_DNA-bd_sf"/>
</dbReference>
<keyword evidence="2" id="KW-0812">Transmembrane</keyword>
<sequence length="623" mass="69129">MKFRSENHAFAYGMLLLVATSIGCVPGLYTHSSGDTSLTNIMSGPPAGSRRKRHVLEGEEEVVASASRDAEEISAQHEALPPDFLARVQALTLPESEKSAIRRQFNGSSPKELERVLGILESQFSPAKPVEEKQETEQPQIAARPAPTPQQSAASNDQLAALLEQMKQRVGQAHGDVPQRLPTAAGTSAGNMPTAEQVAEYARTNNPNFTQYEFTRRDQPVRSAAAAPAYPVRQVSHSEPLPTADEAMLQGAHPDQMIDQRAGIVSNVPPTSIPPTASQAKSNLPKSASGKVQPLSPDELTVMEAIWNRGHVSLEDIYNQLNQHAMPAASADSADGGRSSDRPAAPPTLTYDELQSLIFDLEDAGWVAHRRDDKRILYWSERDRPAGTSQDWDGALRNAIAAMEQSLRGSQLSAAERQTKEIHLRMLYLIAERKGEAMQKIEALPPAEQEFWSNLLFAASDFAHNEEIPVDRRSLLALRSLQQATANLSELCPLDLRNVTFVRNVKGFGDFTPFEKTTFTAGEELLVYLEIENLTSKEVDGQFESTWGASYEIFNDTGRRIDVRTFPEYKDRCANRRRDLSFTYRLYLPESIPPGRYRLELTVRDKETDKFGQASLDFEIQAQ</sequence>
<evidence type="ECO:0000256" key="1">
    <source>
        <dbReference type="SAM" id="MobiDB-lite"/>
    </source>
</evidence>
<dbReference type="OrthoDB" id="291778at2"/>
<keyword evidence="2" id="KW-0472">Membrane</keyword>
<keyword evidence="4" id="KW-1185">Reference proteome</keyword>
<feature type="region of interest" description="Disordered" evidence="1">
    <location>
        <begin position="169"/>
        <end position="191"/>
    </location>
</feature>
<dbReference type="Gene3D" id="1.10.10.10">
    <property type="entry name" value="Winged helix-like DNA-binding domain superfamily/Winged helix DNA-binding domain"/>
    <property type="match status" value="1"/>
</dbReference>
<protein>
    <submittedName>
        <fullName evidence="3">Uncharacterized protein</fullName>
    </submittedName>
</protein>
<organism evidence="3 4">
    <name type="scientific">Blastopirellula retiformator</name>
    <dbReference type="NCBI Taxonomy" id="2527970"/>
    <lineage>
        <taxon>Bacteria</taxon>
        <taxon>Pseudomonadati</taxon>
        <taxon>Planctomycetota</taxon>
        <taxon>Planctomycetia</taxon>
        <taxon>Pirellulales</taxon>
        <taxon>Pirellulaceae</taxon>
        <taxon>Blastopirellula</taxon>
    </lineage>
</organism>
<dbReference type="AlphaFoldDB" id="A0A5C5UZI0"/>
<accession>A0A5C5UZI0</accession>
<feature type="compositionally biased region" description="Polar residues" evidence="1">
    <location>
        <begin position="268"/>
        <end position="286"/>
    </location>
</feature>
<name>A0A5C5UZI0_9BACT</name>
<feature type="region of interest" description="Disordered" evidence="1">
    <location>
        <begin position="124"/>
        <end position="155"/>
    </location>
</feature>
<evidence type="ECO:0000256" key="2">
    <source>
        <dbReference type="SAM" id="Phobius"/>
    </source>
</evidence>
<feature type="compositionally biased region" description="Low complexity" evidence="1">
    <location>
        <begin position="328"/>
        <end position="337"/>
    </location>
</feature>
<feature type="region of interest" description="Disordered" evidence="1">
    <location>
        <begin position="266"/>
        <end position="295"/>
    </location>
</feature>
<feature type="region of interest" description="Disordered" evidence="1">
    <location>
        <begin position="326"/>
        <end position="347"/>
    </location>
</feature>
<dbReference type="EMBL" id="SJPF01000004">
    <property type="protein sequence ID" value="TWT31776.1"/>
    <property type="molecule type" value="Genomic_DNA"/>
</dbReference>
<keyword evidence="2" id="KW-1133">Transmembrane helix</keyword>
<proteinExistence type="predicted"/>
<gene>
    <name evidence="3" type="ORF">Enr8_37000</name>
</gene>
<evidence type="ECO:0000313" key="3">
    <source>
        <dbReference type="EMBL" id="TWT31776.1"/>
    </source>
</evidence>
<evidence type="ECO:0000313" key="4">
    <source>
        <dbReference type="Proteomes" id="UP000318878"/>
    </source>
</evidence>
<dbReference type="Proteomes" id="UP000318878">
    <property type="component" value="Unassembled WGS sequence"/>
</dbReference>